<reference evidence="3 4" key="1">
    <citation type="submission" date="2014-04" db="EMBL/GenBank/DDBJ databases">
        <authorList>
            <consortium name="DOE Joint Genome Institute"/>
            <person name="Kuo A."/>
            <person name="Zuccaro A."/>
            <person name="Kohler A."/>
            <person name="Nagy L.G."/>
            <person name="Floudas D."/>
            <person name="Copeland A."/>
            <person name="Barry K.W."/>
            <person name="Cichocki N."/>
            <person name="Veneault-Fourrey C."/>
            <person name="LaButti K."/>
            <person name="Lindquist E.A."/>
            <person name="Lipzen A."/>
            <person name="Lundell T."/>
            <person name="Morin E."/>
            <person name="Murat C."/>
            <person name="Sun H."/>
            <person name="Tunlid A."/>
            <person name="Henrissat B."/>
            <person name="Grigoriev I.V."/>
            <person name="Hibbett D.S."/>
            <person name="Martin F."/>
            <person name="Nordberg H.P."/>
            <person name="Cantor M.N."/>
            <person name="Hua S.X."/>
        </authorList>
    </citation>
    <scope>NUCLEOTIDE SEQUENCE [LARGE SCALE GENOMIC DNA]</scope>
    <source>
        <strain evidence="3 4">MAFF 305830</strain>
    </source>
</reference>
<dbReference type="OrthoDB" id="3596604at2759"/>
<feature type="region of interest" description="Disordered" evidence="1">
    <location>
        <begin position="1"/>
        <end position="21"/>
    </location>
</feature>
<keyword evidence="2" id="KW-1133">Transmembrane helix</keyword>
<dbReference type="HOGENOM" id="CLU_030818_1_0_1"/>
<proteinExistence type="predicted"/>
<dbReference type="Proteomes" id="UP000054097">
    <property type="component" value="Unassembled WGS sequence"/>
</dbReference>
<name>A0A0C3AQH2_SERVB</name>
<feature type="transmembrane region" description="Helical" evidence="2">
    <location>
        <begin position="172"/>
        <end position="194"/>
    </location>
</feature>
<feature type="transmembrane region" description="Helical" evidence="2">
    <location>
        <begin position="475"/>
        <end position="499"/>
    </location>
</feature>
<evidence type="ECO:0000256" key="2">
    <source>
        <dbReference type="SAM" id="Phobius"/>
    </source>
</evidence>
<accession>A0A0C3AQH2</accession>
<organism evidence="3 4">
    <name type="scientific">Serendipita vermifera MAFF 305830</name>
    <dbReference type="NCBI Taxonomy" id="933852"/>
    <lineage>
        <taxon>Eukaryota</taxon>
        <taxon>Fungi</taxon>
        <taxon>Dikarya</taxon>
        <taxon>Basidiomycota</taxon>
        <taxon>Agaricomycotina</taxon>
        <taxon>Agaricomycetes</taxon>
        <taxon>Sebacinales</taxon>
        <taxon>Serendipitaceae</taxon>
        <taxon>Serendipita</taxon>
    </lineage>
</organism>
<keyword evidence="2" id="KW-0812">Transmembrane</keyword>
<sequence length="581" mass="64065">MSAFRGRQYQAVPVPGDADDDAELKHFRPESASDNHYGQHDPHRRSQSVRGVYFSSKSQLGRLLRPSLLRWIISLILSAAFVALVWWYGRQTSLTRRRQGLFLIISSVILLLLAANVQAVFRVAGNQLRWKLMASERHSAYQLDALLSIGSIGGVAKYAWRRKTLKSTLASLTWIQLYLGMVLSVCMTGFIYSFDQGGAGATVAGNVLVADLKHYYYSDSTSGTPSLETEYFAAHVYGESSYPYLDTPAGAAQWGGQPPLREESGWKYYFLQTSTDRTASAPSGRSVQIASTCVHYDIVEGQSGDTDSITYMNGTERKTLFNLQRAARGATVWSNTLSSDDPSIDCGPRCARVIVIQYLDVGEAATNPGQFFDCKITVSAVDGASLPEHALADDQARIVGGAIGLRGFITADRWQYVRYPREIVWGQRFQGNVTRVEWLSSRFAAGSLAMLDLLNPKVESQGEVPAHGTVLVVHWIPMIIVFGSLLVLQLVLAVGVAMYSNSVISPPDSPLVLVSMLRGVASRLEQHGLLLTARDISRALGWERYVYGVRNLDGKMMHGNYRAEVGQDLPPQGRFPDGQYD</sequence>
<dbReference type="EMBL" id="KN824303">
    <property type="protein sequence ID" value="KIM26825.1"/>
    <property type="molecule type" value="Genomic_DNA"/>
</dbReference>
<evidence type="ECO:0000313" key="4">
    <source>
        <dbReference type="Proteomes" id="UP000054097"/>
    </source>
</evidence>
<reference evidence="4" key="2">
    <citation type="submission" date="2015-01" db="EMBL/GenBank/DDBJ databases">
        <title>Evolutionary Origins and Diversification of the Mycorrhizal Mutualists.</title>
        <authorList>
            <consortium name="DOE Joint Genome Institute"/>
            <consortium name="Mycorrhizal Genomics Consortium"/>
            <person name="Kohler A."/>
            <person name="Kuo A."/>
            <person name="Nagy L.G."/>
            <person name="Floudas D."/>
            <person name="Copeland A."/>
            <person name="Barry K.W."/>
            <person name="Cichocki N."/>
            <person name="Veneault-Fourrey C."/>
            <person name="LaButti K."/>
            <person name="Lindquist E.A."/>
            <person name="Lipzen A."/>
            <person name="Lundell T."/>
            <person name="Morin E."/>
            <person name="Murat C."/>
            <person name="Riley R."/>
            <person name="Ohm R."/>
            <person name="Sun H."/>
            <person name="Tunlid A."/>
            <person name="Henrissat B."/>
            <person name="Grigoriev I.V."/>
            <person name="Hibbett D.S."/>
            <person name="Martin F."/>
        </authorList>
    </citation>
    <scope>NUCLEOTIDE SEQUENCE [LARGE SCALE GENOMIC DNA]</scope>
    <source>
        <strain evidence="4">MAFF 305830</strain>
    </source>
</reference>
<evidence type="ECO:0000313" key="3">
    <source>
        <dbReference type="EMBL" id="KIM26825.1"/>
    </source>
</evidence>
<feature type="transmembrane region" description="Helical" evidence="2">
    <location>
        <begin position="101"/>
        <end position="121"/>
    </location>
</feature>
<evidence type="ECO:0000256" key="1">
    <source>
        <dbReference type="SAM" id="MobiDB-lite"/>
    </source>
</evidence>
<keyword evidence="4" id="KW-1185">Reference proteome</keyword>
<dbReference type="AlphaFoldDB" id="A0A0C3AQH2"/>
<protein>
    <submittedName>
        <fullName evidence="3">Uncharacterized protein</fullName>
    </submittedName>
</protein>
<gene>
    <name evidence="3" type="ORF">M408DRAFT_25093</name>
</gene>
<keyword evidence="2" id="KW-0472">Membrane</keyword>
<feature type="transmembrane region" description="Helical" evidence="2">
    <location>
        <begin position="141"/>
        <end position="160"/>
    </location>
</feature>
<feature type="transmembrane region" description="Helical" evidence="2">
    <location>
        <begin position="68"/>
        <end position="89"/>
    </location>
</feature>